<accession>A0A2P6PYJ6</accession>
<dbReference type="GO" id="GO:0072583">
    <property type="term" value="P:clathrin-dependent endocytosis"/>
    <property type="evidence" value="ECO:0007669"/>
    <property type="project" value="TreeGrafter"/>
</dbReference>
<dbReference type="Gene3D" id="1.10.287.110">
    <property type="entry name" value="DnaJ domain"/>
    <property type="match status" value="1"/>
</dbReference>
<dbReference type="GO" id="GO:0005737">
    <property type="term" value="C:cytoplasm"/>
    <property type="evidence" value="ECO:0007669"/>
    <property type="project" value="TreeGrafter"/>
</dbReference>
<dbReference type="OrthoDB" id="1717591at2759"/>
<sequence length="755" mass="83989">MERFSQRESILLGYSPQNSFINSGSSPRSPYKNSDVDFHDVFGGPPRRSSIQDMRYSFNDVTVTSAPKRDDDDDEEGWSEKPVFGEESHNRRRTHSDDFFDDIFKASNSVSSSPRRLQRDPYSSSPGSRVLSPARPLPPKPESSLGSSLPPQFSLPAKLTKGVDSPPTIGAITRTTSLSRFSSQAFQSSENLKSDIRSSLRMSHFSQDFSVTGEGSSNLAETDKDDTGGNLEQDSKSSQSPTSSNLFQFHFSIYKWASKPMVMPFRGRSGSRAQATKNKEQSSTCEYAGNKSIGRKSPISTLPSTDFTSNDHPLTDSTSSKLESNKQENDLLLDESITNKVEEQPNRFIEETILPVVESSETFCSLCSTVEDEAGATVSCQWPKKDTDSCQTCEDIEPRPLLQTACEDPQEKVHVLMEQLHKPEIKPTHSLFFDNDLGEGTKEITKLAGKKESLVEATKKSSVDVGSSRNVKNQNGKRSSLTTVQVDKAGVQGSLRNLGDHLGRNKVKGTVKDFVKMFNQEALSKPKDDDDFGSRRFKRKEKNPIESVNEASISTTIMHEELQNSNVKKTFPDASSIKIKEDLKRSEKEAFEAKTASFILNNVPKQYASASSTGSVANCSKANTGDLDESFHENIQIKELTQDEKKPPVVGNNHEELQVIDAKIRQWSKGKEGNVRSLLTTMQHIVWPESGWKTVPLVDIIEGNAVKRSYQRALLCLHPDKLQQKGATSQQKYIAEKVFDILQEAWNHFNSLGPL</sequence>
<evidence type="ECO:0000313" key="3">
    <source>
        <dbReference type="Proteomes" id="UP000238479"/>
    </source>
</evidence>
<dbReference type="STRING" id="74649.A0A2P6PYJ6"/>
<feature type="compositionally biased region" description="Polar residues" evidence="1">
    <location>
        <begin position="15"/>
        <end position="32"/>
    </location>
</feature>
<proteinExistence type="predicted"/>
<feature type="region of interest" description="Disordered" evidence="1">
    <location>
        <begin position="461"/>
        <end position="480"/>
    </location>
</feature>
<feature type="compositionally biased region" description="Basic and acidic residues" evidence="1">
    <location>
        <begin position="83"/>
        <end position="92"/>
    </location>
</feature>
<feature type="region of interest" description="Disordered" evidence="1">
    <location>
        <begin position="209"/>
        <end position="243"/>
    </location>
</feature>
<protein>
    <submittedName>
        <fullName evidence="2">Putative DnaJ domain-containing protein</fullName>
    </submittedName>
</protein>
<feature type="compositionally biased region" description="Polar residues" evidence="1">
    <location>
        <begin position="464"/>
        <end position="480"/>
    </location>
</feature>
<dbReference type="PANTHER" id="PTHR23172">
    <property type="entry name" value="AUXILIN/CYCLIN G-ASSOCIATED KINASE-RELATED"/>
    <property type="match status" value="1"/>
</dbReference>
<comment type="caution">
    <text evidence="2">The sequence shown here is derived from an EMBL/GenBank/DDBJ whole genome shotgun (WGS) entry which is preliminary data.</text>
</comment>
<dbReference type="AlphaFoldDB" id="A0A2P6PYJ6"/>
<dbReference type="OMA" id="WNGFNEK"/>
<dbReference type="SUPFAM" id="SSF46565">
    <property type="entry name" value="Chaperone J-domain"/>
    <property type="match status" value="1"/>
</dbReference>
<feature type="compositionally biased region" description="Polar residues" evidence="1">
    <location>
        <begin position="110"/>
        <end position="127"/>
    </location>
</feature>
<keyword evidence="3" id="KW-1185">Reference proteome</keyword>
<dbReference type="InterPro" id="IPR036869">
    <property type="entry name" value="J_dom_sf"/>
</dbReference>
<name>A0A2P6PYJ6_ROSCH</name>
<dbReference type="GO" id="GO:0030276">
    <property type="term" value="F:clathrin binding"/>
    <property type="evidence" value="ECO:0007669"/>
    <property type="project" value="TreeGrafter"/>
</dbReference>
<dbReference type="GO" id="GO:0072318">
    <property type="term" value="P:clathrin coat disassembly"/>
    <property type="evidence" value="ECO:0007669"/>
    <property type="project" value="TreeGrafter"/>
</dbReference>
<feature type="compositionally biased region" description="Polar residues" evidence="1">
    <location>
        <begin position="298"/>
        <end position="322"/>
    </location>
</feature>
<dbReference type="FunFam" id="1.10.287.110:FF:000043">
    <property type="entry name" value="J-domain protein required for chloroplast accumulation response 1"/>
    <property type="match status" value="1"/>
</dbReference>
<reference evidence="2 3" key="1">
    <citation type="journal article" date="2018" name="Nat. Genet.">
        <title>The Rosa genome provides new insights in the design of modern roses.</title>
        <authorList>
            <person name="Bendahmane M."/>
        </authorList>
    </citation>
    <scope>NUCLEOTIDE SEQUENCE [LARGE SCALE GENOMIC DNA]</scope>
    <source>
        <strain evidence="3">cv. Old Blush</strain>
    </source>
</reference>
<dbReference type="PANTHER" id="PTHR23172:SF64">
    <property type="entry name" value="J DOMAIN-CONTAINING PROTEIN REQUIRED FOR CHLOROPLAST ACCUMULATION RESPONSE 1"/>
    <property type="match status" value="1"/>
</dbReference>
<evidence type="ECO:0000256" key="1">
    <source>
        <dbReference type="SAM" id="MobiDB-lite"/>
    </source>
</evidence>
<feature type="region of interest" description="Disordered" evidence="1">
    <location>
        <begin position="267"/>
        <end position="331"/>
    </location>
</feature>
<feature type="region of interest" description="Disordered" evidence="1">
    <location>
        <begin position="15"/>
        <end position="92"/>
    </location>
</feature>
<dbReference type="Gramene" id="PRQ27001">
    <property type="protein sequence ID" value="PRQ27001"/>
    <property type="gene ID" value="RchiOBHm_Chr6g0300651"/>
</dbReference>
<dbReference type="Proteomes" id="UP000238479">
    <property type="component" value="Chromosome 6"/>
</dbReference>
<feature type="compositionally biased region" description="Polar residues" evidence="1">
    <location>
        <begin position="209"/>
        <end position="220"/>
    </location>
</feature>
<evidence type="ECO:0000313" key="2">
    <source>
        <dbReference type="EMBL" id="PRQ27001.1"/>
    </source>
</evidence>
<feature type="region of interest" description="Disordered" evidence="1">
    <location>
        <begin position="110"/>
        <end position="171"/>
    </location>
</feature>
<gene>
    <name evidence="2" type="ORF">RchiOBHm_Chr6g0300651</name>
</gene>
<organism evidence="2 3">
    <name type="scientific">Rosa chinensis</name>
    <name type="common">China rose</name>
    <dbReference type="NCBI Taxonomy" id="74649"/>
    <lineage>
        <taxon>Eukaryota</taxon>
        <taxon>Viridiplantae</taxon>
        <taxon>Streptophyta</taxon>
        <taxon>Embryophyta</taxon>
        <taxon>Tracheophyta</taxon>
        <taxon>Spermatophyta</taxon>
        <taxon>Magnoliopsida</taxon>
        <taxon>eudicotyledons</taxon>
        <taxon>Gunneridae</taxon>
        <taxon>Pentapetalae</taxon>
        <taxon>rosids</taxon>
        <taxon>fabids</taxon>
        <taxon>Rosales</taxon>
        <taxon>Rosaceae</taxon>
        <taxon>Rosoideae</taxon>
        <taxon>Rosoideae incertae sedis</taxon>
        <taxon>Rosa</taxon>
    </lineage>
</organism>
<dbReference type="EMBL" id="PDCK01000044">
    <property type="protein sequence ID" value="PRQ27001.1"/>
    <property type="molecule type" value="Genomic_DNA"/>
</dbReference>
<feature type="compositionally biased region" description="Polar residues" evidence="1">
    <location>
        <begin position="271"/>
        <end position="285"/>
    </location>
</feature>
<dbReference type="GO" id="GO:0031982">
    <property type="term" value="C:vesicle"/>
    <property type="evidence" value="ECO:0007669"/>
    <property type="project" value="TreeGrafter"/>
</dbReference>